<proteinExistence type="predicted"/>
<dbReference type="EMBL" id="UZAI01000319">
    <property type="protein sequence ID" value="VDO51339.1"/>
    <property type="molecule type" value="Genomic_DNA"/>
</dbReference>
<name>A0A183LCC4_9TREM</name>
<evidence type="ECO:0000313" key="1">
    <source>
        <dbReference type="EMBL" id="VDO51339.1"/>
    </source>
</evidence>
<dbReference type="Proteomes" id="UP000277204">
    <property type="component" value="Unassembled WGS sequence"/>
</dbReference>
<reference evidence="1 2" key="1">
    <citation type="submission" date="2018-11" db="EMBL/GenBank/DDBJ databases">
        <authorList>
            <consortium name="Pathogen Informatics"/>
        </authorList>
    </citation>
    <scope>NUCLEOTIDE SEQUENCE [LARGE SCALE GENOMIC DNA]</scope>
    <source>
        <strain evidence="1 2">Zambia</strain>
    </source>
</reference>
<organism evidence="1 2">
    <name type="scientific">Schistosoma margrebowiei</name>
    <dbReference type="NCBI Taxonomy" id="48269"/>
    <lineage>
        <taxon>Eukaryota</taxon>
        <taxon>Metazoa</taxon>
        <taxon>Spiralia</taxon>
        <taxon>Lophotrochozoa</taxon>
        <taxon>Platyhelminthes</taxon>
        <taxon>Trematoda</taxon>
        <taxon>Digenea</taxon>
        <taxon>Strigeidida</taxon>
        <taxon>Schistosomatoidea</taxon>
        <taxon>Schistosomatidae</taxon>
        <taxon>Schistosoma</taxon>
    </lineage>
</organism>
<gene>
    <name evidence="1" type="ORF">SMRZ_LOCUS1449</name>
</gene>
<protein>
    <submittedName>
        <fullName evidence="1">Uncharacterized protein</fullName>
    </submittedName>
</protein>
<evidence type="ECO:0000313" key="2">
    <source>
        <dbReference type="Proteomes" id="UP000277204"/>
    </source>
</evidence>
<dbReference type="AlphaFoldDB" id="A0A183LCC4"/>
<sequence length="91" mass="10443">MKTSTSEWERGIQWTARIQLDDLDLTDDLALLSNTQQQMQEKTTSVAATPAAVGLNIHRGKNVNNCKLISFLWHTSMMGRLTRFRHQLQML</sequence>
<accession>A0A183LCC4</accession>
<keyword evidence="2" id="KW-1185">Reference proteome</keyword>